<keyword evidence="3 9" id="KW-0418">Kinase</keyword>
<feature type="compositionally biased region" description="Low complexity" evidence="5">
    <location>
        <begin position="635"/>
        <end position="646"/>
    </location>
</feature>
<accession>A0A1V9Z1B3</accession>
<dbReference type="PROSITE" id="PS00915">
    <property type="entry name" value="PI3_4_KINASE_1"/>
    <property type="match status" value="1"/>
</dbReference>
<dbReference type="InterPro" id="IPR036430">
    <property type="entry name" value="RNase_T2-like_sf"/>
</dbReference>
<dbReference type="SUPFAM" id="SSF56112">
    <property type="entry name" value="Protein kinase-like (PK-like)"/>
    <property type="match status" value="1"/>
</dbReference>
<dbReference type="GO" id="GO:0048015">
    <property type="term" value="P:phosphatidylinositol-mediated signaling"/>
    <property type="evidence" value="ECO:0007669"/>
    <property type="project" value="TreeGrafter"/>
</dbReference>
<organism evidence="9 10">
    <name type="scientific">Thraustotheca clavata</name>
    <dbReference type="NCBI Taxonomy" id="74557"/>
    <lineage>
        <taxon>Eukaryota</taxon>
        <taxon>Sar</taxon>
        <taxon>Stramenopiles</taxon>
        <taxon>Oomycota</taxon>
        <taxon>Saprolegniomycetes</taxon>
        <taxon>Saprolegniales</taxon>
        <taxon>Achlyaceae</taxon>
        <taxon>Thraustotheca</taxon>
    </lineage>
</organism>
<dbReference type="GO" id="GO:0005737">
    <property type="term" value="C:cytoplasm"/>
    <property type="evidence" value="ECO:0007669"/>
    <property type="project" value="TreeGrafter"/>
</dbReference>
<dbReference type="GO" id="GO:0016020">
    <property type="term" value="C:membrane"/>
    <property type="evidence" value="ECO:0007669"/>
    <property type="project" value="TreeGrafter"/>
</dbReference>
<keyword evidence="6" id="KW-0732">Signal</keyword>
<keyword evidence="2" id="KW-0808">Transferase</keyword>
<dbReference type="STRING" id="74557.A0A1V9Z1B3"/>
<dbReference type="InterPro" id="IPR000403">
    <property type="entry name" value="PI3/4_kinase_cat_dom"/>
</dbReference>
<dbReference type="InterPro" id="IPR018188">
    <property type="entry name" value="RNase_T2_His_AS_1"/>
</dbReference>
<feature type="domain" description="PI3K/PI4K catalytic" evidence="8">
    <location>
        <begin position="799"/>
        <end position="1065"/>
    </location>
</feature>
<comment type="similarity">
    <text evidence="1 4">Belongs to the RNase T2 family.</text>
</comment>
<dbReference type="InterPro" id="IPR036940">
    <property type="entry name" value="PI3/4_kinase_cat_sf"/>
</dbReference>
<evidence type="ECO:0000313" key="9">
    <source>
        <dbReference type="EMBL" id="OQR91804.1"/>
    </source>
</evidence>
<dbReference type="InterPro" id="IPR018936">
    <property type="entry name" value="PI3/4_kinase_CS"/>
</dbReference>
<evidence type="ECO:0000259" key="8">
    <source>
        <dbReference type="PROSITE" id="PS50290"/>
    </source>
</evidence>
<dbReference type="InterPro" id="IPR015433">
    <property type="entry name" value="PI3/4_kinase"/>
</dbReference>
<dbReference type="OrthoDB" id="10264149at2759"/>
<evidence type="ECO:0000256" key="1">
    <source>
        <dbReference type="ARBA" id="ARBA00007469"/>
    </source>
</evidence>
<dbReference type="InterPro" id="IPR011009">
    <property type="entry name" value="Kinase-like_dom_sf"/>
</dbReference>
<dbReference type="AlphaFoldDB" id="A0A1V9Z1B3"/>
<evidence type="ECO:0000313" key="10">
    <source>
        <dbReference type="Proteomes" id="UP000243217"/>
    </source>
</evidence>
<dbReference type="EMBL" id="JNBS01002387">
    <property type="protein sequence ID" value="OQR91804.1"/>
    <property type="molecule type" value="Genomic_DNA"/>
</dbReference>
<dbReference type="SMART" id="SM00146">
    <property type="entry name" value="PI3Kc"/>
    <property type="match status" value="1"/>
</dbReference>
<dbReference type="Gene3D" id="3.90.730.10">
    <property type="entry name" value="Ribonuclease T2-like"/>
    <property type="match status" value="1"/>
</dbReference>
<dbReference type="Gene3D" id="3.30.1010.10">
    <property type="entry name" value="Phosphatidylinositol 3-kinase Catalytic Subunit, Chain A, domain 4"/>
    <property type="match status" value="1"/>
</dbReference>
<protein>
    <submittedName>
        <fullName evidence="9">Phosphatidylinositol kinase (PIK-H1)</fullName>
    </submittedName>
</protein>
<dbReference type="GO" id="GO:0033897">
    <property type="term" value="F:ribonuclease T2 activity"/>
    <property type="evidence" value="ECO:0007669"/>
    <property type="project" value="InterPro"/>
</dbReference>
<gene>
    <name evidence="9" type="ORF">THRCLA_08872</name>
</gene>
<dbReference type="PROSITE" id="PS00916">
    <property type="entry name" value="PI3_4_KINASE_2"/>
    <property type="match status" value="1"/>
</dbReference>
<comment type="caution">
    <text evidence="9">The sequence shown here is derived from an EMBL/GenBank/DDBJ whole genome shotgun (WGS) entry which is preliminary data.</text>
</comment>
<dbReference type="InterPro" id="IPR001568">
    <property type="entry name" value="RNase_T2-like"/>
</dbReference>
<proteinExistence type="inferred from homology"/>
<evidence type="ECO:0000256" key="4">
    <source>
        <dbReference type="RuleBase" id="RU004328"/>
    </source>
</evidence>
<feature type="signal peptide" evidence="6">
    <location>
        <begin position="1"/>
        <end position="17"/>
    </location>
</feature>
<evidence type="ECO:0000256" key="2">
    <source>
        <dbReference type="ARBA" id="ARBA00022679"/>
    </source>
</evidence>
<name>A0A1V9Z1B3_9STRA</name>
<dbReference type="PROSITE" id="PS00530">
    <property type="entry name" value="RNASE_T2_1"/>
    <property type="match status" value="1"/>
</dbReference>
<dbReference type="GO" id="GO:0003723">
    <property type="term" value="F:RNA binding"/>
    <property type="evidence" value="ECO:0007669"/>
    <property type="project" value="InterPro"/>
</dbReference>
<dbReference type="Pfam" id="PF00169">
    <property type="entry name" value="PH"/>
    <property type="match status" value="1"/>
</dbReference>
<dbReference type="PROSITE" id="PS50003">
    <property type="entry name" value="PH_DOMAIN"/>
    <property type="match status" value="1"/>
</dbReference>
<feature type="compositionally biased region" description="Basic and acidic residues" evidence="5">
    <location>
        <begin position="625"/>
        <end position="634"/>
    </location>
</feature>
<feature type="region of interest" description="Disordered" evidence="5">
    <location>
        <begin position="601"/>
        <end position="646"/>
    </location>
</feature>
<evidence type="ECO:0000259" key="7">
    <source>
        <dbReference type="PROSITE" id="PS50003"/>
    </source>
</evidence>
<dbReference type="InterPro" id="IPR011993">
    <property type="entry name" value="PH-like_dom_sf"/>
</dbReference>
<dbReference type="GO" id="GO:0004430">
    <property type="term" value="F:1-phosphatidylinositol 4-kinase activity"/>
    <property type="evidence" value="ECO:0007669"/>
    <property type="project" value="TreeGrafter"/>
</dbReference>
<dbReference type="Proteomes" id="UP000243217">
    <property type="component" value="Unassembled WGS sequence"/>
</dbReference>
<evidence type="ECO:0000256" key="3">
    <source>
        <dbReference type="ARBA" id="ARBA00022777"/>
    </source>
</evidence>
<dbReference type="SUPFAM" id="SSF50729">
    <property type="entry name" value="PH domain-like"/>
    <property type="match status" value="1"/>
</dbReference>
<dbReference type="PANTHER" id="PTHR10048">
    <property type="entry name" value="PHOSPHATIDYLINOSITOL KINASE"/>
    <property type="match status" value="1"/>
</dbReference>
<dbReference type="Pfam" id="PF00445">
    <property type="entry name" value="Ribonuclease_T2"/>
    <property type="match status" value="1"/>
</dbReference>
<feature type="compositionally biased region" description="Polar residues" evidence="5">
    <location>
        <begin position="607"/>
        <end position="618"/>
    </location>
</feature>
<feature type="domain" description="PH" evidence="7">
    <location>
        <begin position="468"/>
        <end position="569"/>
    </location>
</feature>
<dbReference type="PANTHER" id="PTHR10048:SF22">
    <property type="entry name" value="PHOSPHATIDYLINOSITOL 4-KINASE BETA"/>
    <property type="match status" value="1"/>
</dbReference>
<keyword evidence="10" id="KW-1185">Reference proteome</keyword>
<reference evidence="9 10" key="1">
    <citation type="journal article" date="2014" name="Genome Biol. Evol.">
        <title>The secreted proteins of Achlya hypogyna and Thraustotheca clavata identify the ancestral oomycete secretome and reveal gene acquisitions by horizontal gene transfer.</title>
        <authorList>
            <person name="Misner I."/>
            <person name="Blouin N."/>
            <person name="Leonard G."/>
            <person name="Richards T.A."/>
            <person name="Lane C.E."/>
        </authorList>
    </citation>
    <scope>NUCLEOTIDE SEQUENCE [LARGE SCALE GENOMIC DNA]</scope>
    <source>
        <strain evidence="9 10">ATCC 34112</strain>
    </source>
</reference>
<feature type="chain" id="PRO_5012958191" evidence="6">
    <location>
        <begin position="18"/>
        <end position="1097"/>
    </location>
</feature>
<dbReference type="PROSITE" id="PS50290">
    <property type="entry name" value="PI3_4_KINASE_3"/>
    <property type="match status" value="1"/>
</dbReference>
<dbReference type="SMART" id="SM00233">
    <property type="entry name" value="PH"/>
    <property type="match status" value="1"/>
</dbReference>
<dbReference type="Gene3D" id="2.30.29.30">
    <property type="entry name" value="Pleckstrin-homology domain (PH domain)/Phosphotyrosine-binding domain (PTB)"/>
    <property type="match status" value="1"/>
</dbReference>
<dbReference type="SUPFAM" id="SSF55895">
    <property type="entry name" value="Ribonuclease Rh-like"/>
    <property type="match status" value="1"/>
</dbReference>
<evidence type="ECO:0000256" key="5">
    <source>
        <dbReference type="SAM" id="MobiDB-lite"/>
    </source>
</evidence>
<evidence type="ECO:0000256" key="6">
    <source>
        <dbReference type="SAM" id="SignalP"/>
    </source>
</evidence>
<dbReference type="GO" id="GO:0046854">
    <property type="term" value="P:phosphatidylinositol phosphate biosynthetic process"/>
    <property type="evidence" value="ECO:0007669"/>
    <property type="project" value="InterPro"/>
</dbReference>
<dbReference type="Pfam" id="PF00454">
    <property type="entry name" value="PI3_PI4_kinase"/>
    <property type="match status" value="1"/>
</dbReference>
<dbReference type="CDD" id="cd00821">
    <property type="entry name" value="PH"/>
    <property type="match status" value="1"/>
</dbReference>
<sequence>MVKSIVIAASFFQATVAIDYLGGWIEPAHQQCVDICKNSKATPGCFGPADDACHKKLQRPGDYDYLMLDQIYQPQFCRDLLNGVDSTITHQNVNKYPNGISCNKIEVKSELMIHGLWPDYINGYPGCCNVTDTIINQPFDASKFSTKYPDLFKEMTDEWVDPSIGNSTEQLCQGYNHEFQKHGICYGAFNSDFDLAAKQYFKAVLDVNTRLKSKAQQIAKWATASATPTTTIADIAALYPKNINILCSTVSGEKPNRLVSVPLKPIQFQSSISSQAAMQIAPPQEIKPPAAPLYVHGSIVNSGVIDMKTLMLSLWKHRKNAEYTQALCEELRSLTHTRPILDQVDFYLPQLAHMVLHLENELPMDAMEQFVMLLCLSSTHFALQFFWIVYAALDEHRPKRNGNPRTFTRCAQLLVILEQCLVYGSPVNKQAQELLTQKHISKLEMDLIIKADRRFFAAQSSAAISNIEETAEGWLYKKGGGTSKLGRRSWHRRWCRIERKILFVYNHRMDMHARNAIPLERAEIEIISNPKHPFYFEIHHNYSSTTFKFAASDEDNLASWVESLRVAAAPPAPPATSPSKAGPARAITRMSDGMRQFILNDEKATKENQVSTPTPVQEESTEEVDQSKPKDSIDRSGSVSSSNMNFSPPVLTEEQQHRYDFFTEQINFIKAITDVCEELRLIEVSQRRELLPQKLRSLNEKVPEFAYLPLCRSTELFSRISSVCVSDGYVFKTHERAPCLIHFLVEPSSDRYDVSSALFAHLHDEAKDQDFDMLRCDSQSINSKNDSCTELLLSDPARKAKFVDIFGELTEDKRTRLTSHDQGKLNLQSLIAKSYDDLRQEVLVMQLITFIDDFFTKEKLDLRLRPYRILSTGSSTGLLEVVTNATSFDALKKSAGFQSLRTYFESIYGDPSSALFQRAVANFVKSLAAYSIVCYVLCIKDRHNGNILLDIEGHLIVLGRAPGGSFSFETAPFKLTSEMVECFGGKESTNYERFIELCTQAALAIQNHGEILYTLVEVMSYNSKLPCFQGNHSSYSNLTLVLGNVSSVLHTFKERLFLTTPQEKVGALVKGLVEKSYDHFGTTKYDQFQEYSNGIHK</sequence>
<dbReference type="Gene3D" id="1.10.1070.11">
    <property type="entry name" value="Phosphatidylinositol 3-/4-kinase, catalytic domain"/>
    <property type="match status" value="1"/>
</dbReference>
<dbReference type="InterPro" id="IPR001849">
    <property type="entry name" value="PH_domain"/>
</dbReference>